<dbReference type="Proteomes" id="UP000694404">
    <property type="component" value="Unplaced"/>
</dbReference>
<name>A0A8C0JFN6_CHEAB</name>
<dbReference type="PANTHER" id="PTHR32344">
    <property type="entry name" value="U1-TYPE DOMAIN-CONTAINING PROTEIN"/>
    <property type="match status" value="1"/>
</dbReference>
<organism evidence="1 2">
    <name type="scientific">Chelonoidis abingdonii</name>
    <name type="common">Abingdon island giant tortoise</name>
    <name type="synonym">Testudo abingdonii</name>
    <dbReference type="NCBI Taxonomy" id="106734"/>
    <lineage>
        <taxon>Eukaryota</taxon>
        <taxon>Metazoa</taxon>
        <taxon>Chordata</taxon>
        <taxon>Craniata</taxon>
        <taxon>Vertebrata</taxon>
        <taxon>Euteleostomi</taxon>
        <taxon>Archelosauria</taxon>
        <taxon>Testudinata</taxon>
        <taxon>Testudines</taxon>
        <taxon>Cryptodira</taxon>
        <taxon>Durocryptodira</taxon>
        <taxon>Testudinoidea</taxon>
        <taxon>Testudinidae</taxon>
        <taxon>Chelonoidis</taxon>
    </lineage>
</organism>
<evidence type="ECO:0000313" key="1">
    <source>
        <dbReference type="Ensembl" id="ENSCABP00000030589.1"/>
    </source>
</evidence>
<proteinExistence type="predicted"/>
<dbReference type="Ensembl" id="ENSCABT00000033526.1">
    <property type="protein sequence ID" value="ENSCABP00000030589.1"/>
    <property type="gene ID" value="ENSCABG00000022360.1"/>
</dbReference>
<dbReference type="GO" id="GO:0003690">
    <property type="term" value="F:double-stranded DNA binding"/>
    <property type="evidence" value="ECO:0007669"/>
    <property type="project" value="InterPro"/>
</dbReference>
<protein>
    <submittedName>
        <fullName evidence="1">Uncharacterized protein</fullName>
    </submittedName>
</protein>
<reference evidence="1" key="2">
    <citation type="submission" date="2025-09" db="UniProtKB">
        <authorList>
            <consortium name="Ensembl"/>
        </authorList>
    </citation>
    <scope>IDENTIFICATION</scope>
</reference>
<dbReference type="GO" id="GO:0006357">
    <property type="term" value="P:regulation of transcription by RNA polymerase II"/>
    <property type="evidence" value="ECO:0007669"/>
    <property type="project" value="InterPro"/>
</dbReference>
<dbReference type="PANTHER" id="PTHR32344:SF1">
    <property type="entry name" value="U1-TYPE DOMAIN-CONTAINING PROTEIN"/>
    <property type="match status" value="1"/>
</dbReference>
<dbReference type="InterPro" id="IPR033375">
    <property type="entry name" value="Cggbp1"/>
</dbReference>
<accession>A0A8C0JFN6</accession>
<dbReference type="GeneTree" id="ENSGT00960000193173"/>
<evidence type="ECO:0000313" key="2">
    <source>
        <dbReference type="Proteomes" id="UP000694404"/>
    </source>
</evidence>
<keyword evidence="2" id="KW-1185">Reference proteome</keyword>
<dbReference type="GO" id="GO:0005634">
    <property type="term" value="C:nucleus"/>
    <property type="evidence" value="ECO:0007669"/>
    <property type="project" value="InterPro"/>
</dbReference>
<dbReference type="AlphaFoldDB" id="A0A8C0JFN6"/>
<reference evidence="1" key="1">
    <citation type="submission" date="2025-08" db="UniProtKB">
        <authorList>
            <consortium name="Ensembl"/>
        </authorList>
    </citation>
    <scope>IDENTIFICATION</scope>
</reference>
<sequence length="202" mass="22689">VLRFLLAVAPPTNTLMKRCQTLKITFKDCVVEFGKGKFHINGNVLFCIVCSKAIDYIKRQTIVEYMESAKHSLNEKKQKQKAGTAGPSTTVKKQCSVTGSFQCFTTAKGHYETVTSDFVQMCVQADILCLKWIYLLSDFLSKHIKGGSAIPKSDQLYSHYLPTPFEKENRSADCTEEKSLSREKLDGLEECCGRIGKTQQKP</sequence>